<dbReference type="Proteomes" id="UP000315399">
    <property type="component" value="Unassembled WGS sequence"/>
</dbReference>
<sequence>MVQVGFEPKIVFICPLCGKEVEVVYERGKGGWGSEHANCLNFTVLRTLPISQPATYGPLVFITLESDFSVMEAVEKLREVLGEEVDSLKRQKLEAGIKRLESRRGFAEKNMQRILEAIRSGVFGLKILSGKDTWAGVWRAGEKFFGIALSGNRVLRREEAILATSSQEELKKFVEYWLHYWEGGRAVSG</sequence>
<name>A0A523BCE1_9CREN</name>
<dbReference type="EMBL" id="QNVH01000033">
    <property type="protein sequence ID" value="TDA38598.1"/>
    <property type="molecule type" value="Genomic_DNA"/>
</dbReference>
<keyword evidence="1" id="KW-0175">Coiled coil</keyword>
<reference evidence="2 3" key="1">
    <citation type="journal article" date="2019" name="Nat. Microbiol.">
        <title>Expanding anaerobic alkane metabolism in the domain of Archaea.</title>
        <authorList>
            <person name="Wang Y."/>
            <person name="Wegener G."/>
            <person name="Hou J."/>
            <person name="Wang F."/>
            <person name="Xiao X."/>
        </authorList>
    </citation>
    <scope>NUCLEOTIDE SEQUENCE [LARGE SCALE GENOMIC DNA]</scope>
    <source>
        <strain evidence="2">WYZ-LMO10</strain>
    </source>
</reference>
<feature type="coiled-coil region" evidence="1">
    <location>
        <begin position="71"/>
        <end position="117"/>
    </location>
</feature>
<dbReference type="AlphaFoldDB" id="A0A523BCE1"/>
<evidence type="ECO:0000313" key="3">
    <source>
        <dbReference type="Proteomes" id="UP000315399"/>
    </source>
</evidence>
<evidence type="ECO:0000313" key="2">
    <source>
        <dbReference type="EMBL" id="TDA38598.1"/>
    </source>
</evidence>
<evidence type="ECO:0000256" key="1">
    <source>
        <dbReference type="SAM" id="Coils"/>
    </source>
</evidence>
<organism evidence="2 3">
    <name type="scientific">Thermoproteota archaeon</name>
    <dbReference type="NCBI Taxonomy" id="2056631"/>
    <lineage>
        <taxon>Archaea</taxon>
        <taxon>Thermoproteota</taxon>
    </lineage>
</organism>
<accession>A0A523BCE1</accession>
<gene>
    <name evidence="2" type="ORF">DSO08_03930</name>
</gene>
<proteinExistence type="predicted"/>
<protein>
    <submittedName>
        <fullName evidence="2">Uncharacterized protein</fullName>
    </submittedName>
</protein>
<comment type="caution">
    <text evidence="2">The sequence shown here is derived from an EMBL/GenBank/DDBJ whole genome shotgun (WGS) entry which is preliminary data.</text>
</comment>